<dbReference type="InterPro" id="IPR004841">
    <property type="entry name" value="AA-permease/SLC12A_dom"/>
</dbReference>
<feature type="transmembrane region" description="Helical" evidence="6">
    <location>
        <begin position="395"/>
        <end position="417"/>
    </location>
</feature>
<keyword evidence="5 6" id="KW-0472">Membrane</keyword>
<gene>
    <name evidence="8" type="ORF">FHR90_000777</name>
    <name evidence="9" type="ORF">HUK83_09920</name>
</gene>
<feature type="transmembrane region" description="Helical" evidence="6">
    <location>
        <begin position="21"/>
        <end position="43"/>
    </location>
</feature>
<dbReference type="PANTHER" id="PTHR43495:SF5">
    <property type="entry name" value="GAMMA-AMINOBUTYRIC ACID PERMEASE"/>
    <property type="match status" value="1"/>
</dbReference>
<feature type="domain" description="Amino acid permease/ SLC12A" evidence="7">
    <location>
        <begin position="21"/>
        <end position="417"/>
    </location>
</feature>
<dbReference type="Pfam" id="PF00324">
    <property type="entry name" value="AA_permease"/>
    <property type="match status" value="1"/>
</dbReference>
<evidence type="ECO:0000256" key="1">
    <source>
        <dbReference type="ARBA" id="ARBA00004141"/>
    </source>
</evidence>
<dbReference type="Gene3D" id="1.20.1740.10">
    <property type="entry name" value="Amino acid/polyamine transporter I"/>
    <property type="match status" value="1"/>
</dbReference>
<evidence type="ECO:0000313" key="11">
    <source>
        <dbReference type="Proteomes" id="UP000565205"/>
    </source>
</evidence>
<accession>A0A850NNY7</accession>
<evidence type="ECO:0000313" key="10">
    <source>
        <dbReference type="Proteomes" id="UP000557688"/>
    </source>
</evidence>
<name>A0A850NNY7_9PROT</name>
<evidence type="ECO:0000256" key="4">
    <source>
        <dbReference type="ARBA" id="ARBA00022989"/>
    </source>
</evidence>
<comment type="subcellular location">
    <subcellularLocation>
        <location evidence="1">Membrane</location>
        <topology evidence="1">Multi-pass membrane protein</topology>
    </subcellularLocation>
</comment>
<feature type="transmembrane region" description="Helical" evidence="6">
    <location>
        <begin position="336"/>
        <end position="357"/>
    </location>
</feature>
<evidence type="ECO:0000256" key="3">
    <source>
        <dbReference type="ARBA" id="ARBA00022692"/>
    </source>
</evidence>
<feature type="transmembrane region" description="Helical" evidence="6">
    <location>
        <begin position="363"/>
        <end position="383"/>
    </location>
</feature>
<proteinExistence type="predicted"/>
<dbReference type="Proteomes" id="UP000565205">
    <property type="component" value="Unassembled WGS sequence"/>
</dbReference>
<protein>
    <submittedName>
        <fullName evidence="8">AAT family amino acid transporter/GABA permease</fullName>
    </submittedName>
    <submittedName>
        <fullName evidence="9">Amino acid permease</fullName>
    </submittedName>
</protein>
<feature type="transmembrane region" description="Helical" evidence="6">
    <location>
        <begin position="49"/>
        <end position="68"/>
    </location>
</feature>
<feature type="transmembrane region" description="Helical" evidence="6">
    <location>
        <begin position="162"/>
        <end position="183"/>
    </location>
</feature>
<keyword evidence="10" id="KW-1185">Reference proteome</keyword>
<dbReference type="PIRSF" id="PIRSF006060">
    <property type="entry name" value="AA_transporter"/>
    <property type="match status" value="1"/>
</dbReference>
<feature type="transmembrane region" description="Helical" evidence="6">
    <location>
        <begin position="250"/>
        <end position="269"/>
    </location>
</feature>
<keyword evidence="3 6" id="KW-0812">Transmembrane</keyword>
<evidence type="ECO:0000256" key="6">
    <source>
        <dbReference type="SAM" id="Phobius"/>
    </source>
</evidence>
<feature type="transmembrane region" description="Helical" evidence="6">
    <location>
        <begin position="289"/>
        <end position="311"/>
    </location>
</feature>
<keyword evidence="2" id="KW-0813">Transport</keyword>
<organism evidence="9 11">
    <name type="scientific">Endobacter medicaginis</name>
    <dbReference type="NCBI Taxonomy" id="1181271"/>
    <lineage>
        <taxon>Bacteria</taxon>
        <taxon>Pseudomonadati</taxon>
        <taxon>Pseudomonadota</taxon>
        <taxon>Alphaproteobacteria</taxon>
        <taxon>Acetobacterales</taxon>
        <taxon>Acetobacteraceae</taxon>
        <taxon>Endobacter</taxon>
    </lineage>
</organism>
<reference evidence="8 10" key="2">
    <citation type="submission" date="2020-08" db="EMBL/GenBank/DDBJ databases">
        <title>Genomic Encyclopedia of Type Strains, Phase III (KMG-III): the genomes of soil and plant-associated and newly described type strains.</title>
        <authorList>
            <person name="Whitman W."/>
        </authorList>
    </citation>
    <scope>NUCLEOTIDE SEQUENCE [LARGE SCALE GENOMIC DNA]</scope>
    <source>
        <strain evidence="8 10">CECT 8088</strain>
    </source>
</reference>
<comment type="caution">
    <text evidence="9">The sequence shown here is derived from an EMBL/GenBank/DDBJ whole genome shotgun (WGS) entry which is preliminary data.</text>
</comment>
<reference evidence="9 11" key="1">
    <citation type="submission" date="2020-06" db="EMBL/GenBank/DDBJ databases">
        <title>Description of novel acetic acid bacteria.</title>
        <authorList>
            <person name="Sombolestani A."/>
        </authorList>
    </citation>
    <scope>NUCLEOTIDE SEQUENCE [LARGE SCALE GENOMIC DNA]</scope>
    <source>
        <strain evidence="9 11">LMG 26838</strain>
    </source>
</reference>
<keyword evidence="4 6" id="KW-1133">Transmembrane helix</keyword>
<dbReference type="EMBL" id="JABXXQ010000190">
    <property type="protein sequence ID" value="NVN30644.1"/>
    <property type="molecule type" value="Genomic_DNA"/>
</dbReference>
<feature type="transmembrane region" description="Helical" evidence="6">
    <location>
        <begin position="100"/>
        <end position="125"/>
    </location>
</feature>
<evidence type="ECO:0000256" key="2">
    <source>
        <dbReference type="ARBA" id="ARBA00022448"/>
    </source>
</evidence>
<evidence type="ECO:0000313" key="9">
    <source>
        <dbReference type="EMBL" id="NVN30644.1"/>
    </source>
</evidence>
<evidence type="ECO:0000256" key="5">
    <source>
        <dbReference type="ARBA" id="ARBA00023136"/>
    </source>
</evidence>
<dbReference type="EMBL" id="JACHXV010000002">
    <property type="protein sequence ID" value="MBB3172963.1"/>
    <property type="molecule type" value="Genomic_DNA"/>
</dbReference>
<dbReference type="GO" id="GO:0016020">
    <property type="term" value="C:membrane"/>
    <property type="evidence" value="ECO:0007669"/>
    <property type="project" value="UniProtKB-SubCell"/>
</dbReference>
<dbReference type="RefSeq" id="WP_176624347.1">
    <property type="nucleotide sequence ID" value="NZ_JABXXQ010000190.1"/>
</dbReference>
<feature type="transmembrane region" description="Helical" evidence="6">
    <location>
        <begin position="203"/>
        <end position="229"/>
    </location>
</feature>
<dbReference type="Proteomes" id="UP000557688">
    <property type="component" value="Unassembled WGS sequence"/>
</dbReference>
<dbReference type="AlphaFoldDB" id="A0A850NNY7"/>
<feature type="transmembrane region" description="Helical" evidence="6">
    <location>
        <begin position="131"/>
        <end position="150"/>
    </location>
</feature>
<dbReference type="PANTHER" id="PTHR43495">
    <property type="entry name" value="GABA PERMEASE"/>
    <property type="match status" value="1"/>
</dbReference>
<dbReference type="FunFam" id="1.20.1740.10:FF:000001">
    <property type="entry name" value="Amino acid permease"/>
    <property type="match status" value="1"/>
</dbReference>
<feature type="transmembrane region" description="Helical" evidence="6">
    <location>
        <begin position="423"/>
        <end position="440"/>
    </location>
</feature>
<evidence type="ECO:0000313" key="8">
    <source>
        <dbReference type="EMBL" id="MBB3172963.1"/>
    </source>
</evidence>
<sequence>MSATLSPPATGALAASLRARHVAMIALGGVVGAGLFVGSSAAIATAGPAVLLSYAFAGLIVWLVMRMLGAMAIAEPGRGSHAGYAAFGLGRWAGFVTGWLYWYFWVVAVGAETVAGASLLAGLLGPAAPPVWLLGLVLIAAMTAVNLLSVRAYGEFEYWFSLLKVAAIGLFITLGLAALFGAFGPEAARLSRLAGAGGLLPLGLSGVAAAVPVVIFSLTGSEIATIAAAESDDPPRNVARAARTVALRIATFYLGAIALVLCIVAWPGIRPGHSPFVTAMQRLGIPGAADLMTVVILIAVLSCLNSGLYVTSRMMFELAGRGDAPKALVAVGRSRVPVRATLAGASAGFLAAIASIVSPDRVFAFLVATSGTTILFVYALIAAGYGRWRRAQGMMIPLASAIVLAGIAGVCIAMSLIPAQRPQFLLSLASLAVAGLGWGLRRRFG</sequence>
<dbReference type="GO" id="GO:0055085">
    <property type="term" value="P:transmembrane transport"/>
    <property type="evidence" value="ECO:0007669"/>
    <property type="project" value="InterPro"/>
</dbReference>
<evidence type="ECO:0000259" key="7">
    <source>
        <dbReference type="Pfam" id="PF00324"/>
    </source>
</evidence>